<feature type="region of interest" description="Disordered" evidence="1">
    <location>
        <begin position="198"/>
        <end position="228"/>
    </location>
</feature>
<evidence type="ECO:0000313" key="3">
    <source>
        <dbReference type="Proteomes" id="UP001234989"/>
    </source>
</evidence>
<dbReference type="AlphaFoldDB" id="A0AAF0ZSS0"/>
<accession>A0AAF0ZSS0</accession>
<feature type="compositionally biased region" description="Basic residues" evidence="1">
    <location>
        <begin position="203"/>
        <end position="228"/>
    </location>
</feature>
<dbReference type="Proteomes" id="UP001234989">
    <property type="component" value="Chromosome 9"/>
</dbReference>
<protein>
    <submittedName>
        <fullName evidence="2">Uncharacterized protein</fullName>
    </submittedName>
</protein>
<evidence type="ECO:0000256" key="1">
    <source>
        <dbReference type="SAM" id="MobiDB-lite"/>
    </source>
</evidence>
<reference evidence="2" key="1">
    <citation type="submission" date="2023-08" db="EMBL/GenBank/DDBJ databases">
        <title>A de novo genome assembly of Solanum verrucosum Schlechtendal, a Mexican diploid species geographically isolated from the other diploid A-genome species in potato relatives.</title>
        <authorList>
            <person name="Hosaka K."/>
        </authorList>
    </citation>
    <scope>NUCLEOTIDE SEQUENCE</scope>
    <source>
        <tissue evidence="2">Young leaves</tissue>
    </source>
</reference>
<proteinExistence type="predicted"/>
<gene>
    <name evidence="2" type="ORF">MTR67_041480</name>
</gene>
<name>A0AAF0ZSS0_SOLVR</name>
<sequence>MRNSLVVTGKDPPPPYSWDFVSPREQSRKWPPMGPALGFRVSEGVGFKQHPPLRFTKLVGDRPIQDKAKKNWLERSAELMELDLEDNDSEEERVNNHKRKKATSAQLTNLQEELKSLLSRPLQPKTFSKRYLAGAGVSPLLQNQLEELARQKNPNNSGDIRKKMIVIGQDCVEPLQALRSAGPETKLNLKDMAEKRRDITELRRKRKETKKRLREQRRKQKKKLQGKE</sequence>
<evidence type="ECO:0000313" key="2">
    <source>
        <dbReference type="EMBL" id="WMV48095.1"/>
    </source>
</evidence>
<feature type="region of interest" description="Disordered" evidence="1">
    <location>
        <begin position="83"/>
        <end position="103"/>
    </location>
</feature>
<dbReference type="EMBL" id="CP133620">
    <property type="protein sequence ID" value="WMV48095.1"/>
    <property type="molecule type" value="Genomic_DNA"/>
</dbReference>
<organism evidence="2 3">
    <name type="scientific">Solanum verrucosum</name>
    <dbReference type="NCBI Taxonomy" id="315347"/>
    <lineage>
        <taxon>Eukaryota</taxon>
        <taxon>Viridiplantae</taxon>
        <taxon>Streptophyta</taxon>
        <taxon>Embryophyta</taxon>
        <taxon>Tracheophyta</taxon>
        <taxon>Spermatophyta</taxon>
        <taxon>Magnoliopsida</taxon>
        <taxon>eudicotyledons</taxon>
        <taxon>Gunneridae</taxon>
        <taxon>Pentapetalae</taxon>
        <taxon>asterids</taxon>
        <taxon>lamiids</taxon>
        <taxon>Solanales</taxon>
        <taxon>Solanaceae</taxon>
        <taxon>Solanoideae</taxon>
        <taxon>Solaneae</taxon>
        <taxon>Solanum</taxon>
    </lineage>
</organism>
<keyword evidence="3" id="KW-1185">Reference proteome</keyword>